<reference evidence="2 3" key="1">
    <citation type="journal article" date="2015" name="Antonie Van Leeuwenhoek">
        <title>Oricola cellulosilytica gen. nov., sp. nov., a cellulose-degrading bacterium of the family Phyllobacteriaceae isolated from surface seashore water, and emended descriptions of Mesorhizobium loti and Phyllobacterium myrsinacearum.</title>
        <authorList>
            <person name="Hameed A."/>
            <person name="Shahina M."/>
            <person name="Lai W.A."/>
            <person name="Lin S.Y."/>
            <person name="Young L.S."/>
            <person name="Liu Y.C."/>
            <person name="Hsu Y.H."/>
            <person name="Young C.C."/>
        </authorList>
    </citation>
    <scope>NUCLEOTIDE SEQUENCE [LARGE SCALE GENOMIC DNA]</scope>
    <source>
        <strain evidence="2 3">KCTC 52183</strain>
    </source>
</reference>
<feature type="signal peptide" evidence="1">
    <location>
        <begin position="1"/>
        <end position="26"/>
    </location>
</feature>
<dbReference type="Proteomes" id="UP000291301">
    <property type="component" value="Unassembled WGS sequence"/>
</dbReference>
<dbReference type="RefSeq" id="WP_131568272.1">
    <property type="nucleotide sequence ID" value="NZ_JAINFK010000002.1"/>
</dbReference>
<accession>A0A4R0PDD2</accession>
<feature type="chain" id="PRO_5020727773" description="DUF945 domain-containing protein" evidence="1">
    <location>
        <begin position="27"/>
        <end position="395"/>
    </location>
</feature>
<dbReference type="OrthoDB" id="7824623at2"/>
<keyword evidence="1" id="KW-0732">Signal</keyword>
<name>A0A4R0PDD2_9HYPH</name>
<dbReference type="AlphaFoldDB" id="A0A4R0PDD2"/>
<keyword evidence="3" id="KW-1185">Reference proteome</keyword>
<sequence length="395" mass="41374">MTFRSRALEAASALVIIFASGTAARAEINAQAVFDALAKQASAQGLELTANSVALDGSDDIVVSGLKVGVPGEDDGLEIENILLEDVSEADNGAYVIGRIAAPSFTDTQNGMTIDFEGGSIEGFYVAGPNETDPIAGVGIYRALNVGALQVSQSGKPFFLLDGITAEISPYEPGTTLEFDAEIKDFTIDFANMPDARTRKTMADVGYEQIRGRMNAEGSWDTASGKLQTSQSFTLDDAAILNFDFAIGGYTAELLAALQKMQAQMQDQGDQAMGLAMMGLMQQLEIANIEIEIVDESATGRILDYVAKQQGTNRESLVAQAKGILPFALAQLQNPAFAAKVTAAVGAYLDNPQSLKIVSAPASPVPVAQIMAAAMSAPQSIVDVLAVEVSANAGN</sequence>
<evidence type="ECO:0000313" key="2">
    <source>
        <dbReference type="EMBL" id="TCD14339.1"/>
    </source>
</evidence>
<dbReference type="EMBL" id="SJST01000003">
    <property type="protein sequence ID" value="TCD14339.1"/>
    <property type="molecule type" value="Genomic_DNA"/>
</dbReference>
<protein>
    <recommendedName>
        <fullName evidence="4">DUF945 domain-containing protein</fullName>
    </recommendedName>
</protein>
<evidence type="ECO:0000313" key="3">
    <source>
        <dbReference type="Proteomes" id="UP000291301"/>
    </source>
</evidence>
<gene>
    <name evidence="2" type="ORF">E0D97_09705</name>
</gene>
<proteinExistence type="predicted"/>
<evidence type="ECO:0000256" key="1">
    <source>
        <dbReference type="SAM" id="SignalP"/>
    </source>
</evidence>
<comment type="caution">
    <text evidence="2">The sequence shown here is derived from an EMBL/GenBank/DDBJ whole genome shotgun (WGS) entry which is preliminary data.</text>
</comment>
<evidence type="ECO:0008006" key="4">
    <source>
        <dbReference type="Google" id="ProtNLM"/>
    </source>
</evidence>
<organism evidence="2 3">
    <name type="scientific">Oricola cellulosilytica</name>
    <dbReference type="NCBI Taxonomy" id="1429082"/>
    <lineage>
        <taxon>Bacteria</taxon>
        <taxon>Pseudomonadati</taxon>
        <taxon>Pseudomonadota</taxon>
        <taxon>Alphaproteobacteria</taxon>
        <taxon>Hyphomicrobiales</taxon>
        <taxon>Ahrensiaceae</taxon>
        <taxon>Oricola</taxon>
    </lineage>
</organism>